<keyword evidence="7" id="KW-1185">Reference proteome</keyword>
<name>A0A6I1IAF5_9BURK</name>
<protein>
    <recommendedName>
        <fullName evidence="5">Haemolysin-type calcium binding-related domain-containing protein</fullName>
    </recommendedName>
</protein>
<evidence type="ECO:0000256" key="3">
    <source>
        <dbReference type="ARBA" id="ARBA00022837"/>
    </source>
</evidence>
<dbReference type="GO" id="GO:0005509">
    <property type="term" value="F:calcium ion binding"/>
    <property type="evidence" value="ECO:0007669"/>
    <property type="project" value="InterPro"/>
</dbReference>
<dbReference type="AlphaFoldDB" id="A0A6I1IAF5"/>
<dbReference type="EMBL" id="WFLI01000013">
    <property type="protein sequence ID" value="KAB8064367.1"/>
    <property type="molecule type" value="Genomic_DNA"/>
</dbReference>
<keyword evidence="2" id="KW-0964">Secreted</keyword>
<evidence type="ECO:0000259" key="5">
    <source>
        <dbReference type="Pfam" id="PF06594"/>
    </source>
</evidence>
<dbReference type="InterPro" id="IPR018511">
    <property type="entry name" value="Hemolysin-typ_Ca-bd_CS"/>
</dbReference>
<feature type="signal peptide" evidence="4">
    <location>
        <begin position="1"/>
        <end position="20"/>
    </location>
</feature>
<evidence type="ECO:0000256" key="1">
    <source>
        <dbReference type="ARBA" id="ARBA00004613"/>
    </source>
</evidence>
<dbReference type="InterPro" id="IPR011049">
    <property type="entry name" value="Serralysin-like_metalloprot_C"/>
</dbReference>
<accession>A0A6I1IAF5</accession>
<dbReference type="Proteomes" id="UP000468717">
    <property type="component" value="Unassembled WGS sequence"/>
</dbReference>
<keyword evidence="4" id="KW-0732">Signal</keyword>
<feature type="chain" id="PRO_5026303511" description="Haemolysin-type calcium binding-related domain-containing protein" evidence="4">
    <location>
        <begin position="21"/>
        <end position="1051"/>
    </location>
</feature>
<dbReference type="InterPro" id="IPR001343">
    <property type="entry name" value="Hemolysn_Ca-bd"/>
</dbReference>
<feature type="domain" description="Haemolysin-type calcium binding-related" evidence="5">
    <location>
        <begin position="294"/>
        <end position="331"/>
    </location>
</feature>
<sequence length="1051" mass="107106">MRRKARAACGRDFCPMPARAGLFNLDVFSLTTGHCNMTKQFAPASTVSAAGDDGVSALEAYLNSVAAAPQRFVGTANADVLTGTTGADVLEGLAGDDTYYVNDSGDVIVELANGGTDTVYTSVNYTVAENVENVRLTAGGLTVTGSVNTNNIFYVNVAGGNVLDGGGTGNSVNYLGSSAGVTATLATPNVPQTAPAGSDVLLNFASVVGSKFDDVLTGNDLKNALVGNLGNDILRGGKGDDLLAGLQGDDTYIFARGDGADSIMETDEAGSRNVVSFLAGVSADQLWFRQVGSNLEVSTIGTTDKITVNGWYVVGSAPRIQEFRTADGRVLLGSDVQNLVQAMAGLTPPPTGQLTLPDNLAAILAPKLAQNWRTEGPNQPSNGAFVGTANPDIIKGTAGADVMAGLAGDDIYYVNHSGDVVIEQAGGGRDTVYTTVDYTLAANVEEVHVGAAGLTVTGNGSGNVFHVDVAGGNVLRSTGVNTSATYAGAKAGVTATMISSNDNPAARPGGDVLLNFSSLTGSGYDDVLTGNELGNTLSGGLGNDTLQGGKGDDFLVGGLGDDIYVFGRGDGADIIAESTGEANYDAIAFLAGVNIDQLWFRQVGADLEVSTIGTTDKITIRDWKAATPVIEEFRTAAGHVMRGTDVQLLVQAMANLTPPPLGQLTLPAGTAAALAPVLAQAWHFNGPTQPTGQTFTGTANADVLTGSAGADLLEGLGGDDTYYVNHGGDFIVERGNGGNDTVYTSVNYTVADNVENVRLNGAGLTVTGSAYTNNVFYVETPGGNVLDGAGAGNSVNYTGATAGVTAVFAPAGGPMTARPGVDVLANFNTLIGSKFDDVLIGNELRNILFGGLGNDTFQGGKGDDTLAGAAGNDTYIFARGDGADIIAEVVEAGSHDVVSFLAGVNAEQLWFRQVGVHLEVSTIGTTDKITINNWYSDSAVRIEEFRMADGRVLLGNNVQNLVQAMAGLTPPPLGQLTLPAGTAATLAPVLAQNWRAGQQLGAASQGGSGGWQADAAQLVQAMAGFAVPAAASAPWSGHGAASAQIQLAAAH</sequence>
<dbReference type="Gene3D" id="2.150.10.10">
    <property type="entry name" value="Serralysin-like metalloprotease, C-terminal"/>
    <property type="match status" value="3"/>
</dbReference>
<feature type="domain" description="Haemolysin-type calcium binding-related" evidence="5">
    <location>
        <begin position="917"/>
        <end position="953"/>
    </location>
</feature>
<dbReference type="InterPro" id="IPR010566">
    <property type="entry name" value="Haemolys_ca-bd"/>
</dbReference>
<dbReference type="PANTHER" id="PTHR38340">
    <property type="entry name" value="S-LAYER PROTEIN"/>
    <property type="match status" value="1"/>
</dbReference>
<reference evidence="6 7" key="1">
    <citation type="submission" date="2019-10" db="EMBL/GenBank/DDBJ databases">
        <title>Three novel species isolated from a subtropical stream in China.</title>
        <authorList>
            <person name="Lu H."/>
        </authorList>
    </citation>
    <scope>NUCLEOTIDE SEQUENCE [LARGE SCALE GENOMIC DNA]</scope>
    <source>
        <strain evidence="6 7">FT13W</strain>
    </source>
</reference>
<dbReference type="InterPro" id="IPR050557">
    <property type="entry name" value="RTX_toxin/Mannuronan_C5-epim"/>
</dbReference>
<keyword evidence="3" id="KW-0106">Calcium</keyword>
<dbReference type="GO" id="GO:0005576">
    <property type="term" value="C:extracellular region"/>
    <property type="evidence" value="ECO:0007669"/>
    <property type="project" value="UniProtKB-SubCell"/>
</dbReference>
<organism evidence="6 7">
    <name type="scientific">Janthinobacterium violaceinigrum</name>
    <dbReference type="NCBI Taxonomy" id="2654252"/>
    <lineage>
        <taxon>Bacteria</taxon>
        <taxon>Pseudomonadati</taxon>
        <taxon>Pseudomonadota</taxon>
        <taxon>Betaproteobacteria</taxon>
        <taxon>Burkholderiales</taxon>
        <taxon>Oxalobacteraceae</taxon>
        <taxon>Janthinobacterium</taxon>
    </lineage>
</organism>
<evidence type="ECO:0000313" key="7">
    <source>
        <dbReference type="Proteomes" id="UP000468717"/>
    </source>
</evidence>
<gene>
    <name evidence="6" type="ORF">GCN75_13115</name>
</gene>
<dbReference type="PRINTS" id="PR00313">
    <property type="entry name" value="CABNDNGRPT"/>
</dbReference>
<dbReference type="PROSITE" id="PS00330">
    <property type="entry name" value="HEMOLYSIN_CALCIUM"/>
    <property type="match status" value="1"/>
</dbReference>
<evidence type="ECO:0000313" key="6">
    <source>
        <dbReference type="EMBL" id="KAB8064367.1"/>
    </source>
</evidence>
<dbReference type="PANTHER" id="PTHR38340:SF1">
    <property type="entry name" value="S-LAYER PROTEIN"/>
    <property type="match status" value="1"/>
</dbReference>
<dbReference type="SUPFAM" id="SSF51120">
    <property type="entry name" value="beta-Roll"/>
    <property type="match status" value="4"/>
</dbReference>
<dbReference type="Pfam" id="PF00353">
    <property type="entry name" value="HemolysinCabind"/>
    <property type="match status" value="6"/>
</dbReference>
<evidence type="ECO:0000256" key="4">
    <source>
        <dbReference type="SAM" id="SignalP"/>
    </source>
</evidence>
<dbReference type="Pfam" id="PF06594">
    <property type="entry name" value="HCBP_related"/>
    <property type="match status" value="2"/>
</dbReference>
<proteinExistence type="predicted"/>
<comment type="caution">
    <text evidence="6">The sequence shown here is derived from an EMBL/GenBank/DDBJ whole genome shotgun (WGS) entry which is preliminary data.</text>
</comment>
<comment type="subcellular location">
    <subcellularLocation>
        <location evidence="1">Secreted</location>
    </subcellularLocation>
</comment>
<evidence type="ECO:0000256" key="2">
    <source>
        <dbReference type="ARBA" id="ARBA00022525"/>
    </source>
</evidence>